<dbReference type="PATRIC" id="fig|1391653.3.peg.1717"/>
<dbReference type="Gene3D" id="3.30.1310.20">
    <property type="entry name" value="PRTase-like"/>
    <property type="match status" value="1"/>
</dbReference>
<dbReference type="KEGG" id="vin:AKJ08_1636"/>
<dbReference type="SUPFAM" id="SSF53271">
    <property type="entry name" value="PRTase-like"/>
    <property type="match status" value="1"/>
</dbReference>
<dbReference type="GO" id="GO:0016740">
    <property type="term" value="F:transferase activity"/>
    <property type="evidence" value="ECO:0007669"/>
    <property type="project" value="UniProtKB-KW"/>
</dbReference>
<dbReference type="EMBL" id="CP012332">
    <property type="protein sequence ID" value="AKU91249.1"/>
    <property type="molecule type" value="Genomic_DNA"/>
</dbReference>
<dbReference type="Pfam" id="PF00156">
    <property type="entry name" value="Pribosyltran"/>
    <property type="match status" value="1"/>
</dbReference>
<dbReference type="InterPro" id="IPR029057">
    <property type="entry name" value="PRTase-like"/>
</dbReference>
<gene>
    <name evidence="2" type="ORF">AKJ08_1636</name>
</gene>
<reference evidence="2 3" key="1">
    <citation type="submission" date="2015-08" db="EMBL/GenBank/DDBJ databases">
        <authorList>
            <person name="Babu N.S."/>
            <person name="Beckwith C.J."/>
            <person name="Beseler K.G."/>
            <person name="Brison A."/>
            <person name="Carone J.V."/>
            <person name="Caskin T.P."/>
            <person name="Diamond M."/>
            <person name="Durham M.E."/>
            <person name="Foxe J.M."/>
            <person name="Go M."/>
            <person name="Henderson B.A."/>
            <person name="Jones I.B."/>
            <person name="McGettigan J.A."/>
            <person name="Micheletti S.J."/>
            <person name="Nasrallah M.E."/>
            <person name="Ortiz D."/>
            <person name="Piller C.R."/>
            <person name="Privatt S.R."/>
            <person name="Schneider S.L."/>
            <person name="Sharp S."/>
            <person name="Smith T.C."/>
            <person name="Stanton J.D."/>
            <person name="Ullery H.E."/>
            <person name="Wilson R.J."/>
            <person name="Serrano M.G."/>
            <person name="Buck G."/>
            <person name="Lee V."/>
            <person name="Wang Y."/>
            <person name="Carvalho R."/>
            <person name="Voegtly L."/>
            <person name="Shi R."/>
            <person name="Duckworth R."/>
            <person name="Johnson A."/>
            <person name="Loviza R."/>
            <person name="Walstead R."/>
            <person name="Shah Z."/>
            <person name="Kiflezghi M."/>
            <person name="Wade K."/>
            <person name="Ball S.L."/>
            <person name="Bradley K.W."/>
            <person name="Asai D.J."/>
            <person name="Bowman C.A."/>
            <person name="Russell D.A."/>
            <person name="Pope W.H."/>
            <person name="Jacobs-Sera D."/>
            <person name="Hendrix R.W."/>
            <person name="Hatfull G.F."/>
        </authorList>
    </citation>
    <scope>NUCLEOTIDE SEQUENCE [LARGE SCALE GENOMIC DNA]</scope>
    <source>
        <strain evidence="2 3">DSM 27710</strain>
    </source>
</reference>
<dbReference type="AlphaFoldDB" id="A0A0K1PDR7"/>
<evidence type="ECO:0000313" key="3">
    <source>
        <dbReference type="Proteomes" id="UP000055590"/>
    </source>
</evidence>
<keyword evidence="2" id="KW-0808">Transferase</keyword>
<dbReference type="OrthoDB" id="5421180at2"/>
<accession>A0A0K1PDR7</accession>
<evidence type="ECO:0000313" key="2">
    <source>
        <dbReference type="EMBL" id="AKU91249.1"/>
    </source>
</evidence>
<keyword evidence="3" id="KW-1185">Reference proteome</keyword>
<dbReference type="CDD" id="cd06223">
    <property type="entry name" value="PRTases_typeI"/>
    <property type="match status" value="1"/>
</dbReference>
<evidence type="ECO:0000259" key="1">
    <source>
        <dbReference type="Pfam" id="PF00156"/>
    </source>
</evidence>
<dbReference type="STRING" id="1391653.AKJ08_1636"/>
<sequence>MRIFRDRTEAGEVLASMLPDLGDRTPIVLALPRGGLPVAVPVARALGAPLDVIVSRKLGAPGQPELGFGAVAEGGGRYVNRDTVRLLALSESRIAEVEAAERRELARRVEKYRGGKRLPSLEGRTVVLVDDGIATGGTVRAALESLRDLHPKRIVLAVPVAPAETARELREEVDELVCPEEPESLWAIGAWYEDFSQLRDEEVISWLQVAAPSEEHAPP</sequence>
<dbReference type="Proteomes" id="UP000055590">
    <property type="component" value="Chromosome"/>
</dbReference>
<organism evidence="2 3">
    <name type="scientific">Vulgatibacter incomptus</name>
    <dbReference type="NCBI Taxonomy" id="1391653"/>
    <lineage>
        <taxon>Bacteria</taxon>
        <taxon>Pseudomonadati</taxon>
        <taxon>Myxococcota</taxon>
        <taxon>Myxococcia</taxon>
        <taxon>Myxococcales</taxon>
        <taxon>Cystobacterineae</taxon>
        <taxon>Vulgatibacteraceae</taxon>
        <taxon>Vulgatibacter</taxon>
    </lineage>
</organism>
<dbReference type="Gene3D" id="3.40.50.2020">
    <property type="match status" value="1"/>
</dbReference>
<protein>
    <submittedName>
        <fullName evidence="2">Phosphoribosyl transferase domain protein</fullName>
    </submittedName>
</protein>
<proteinExistence type="predicted"/>
<dbReference type="RefSeq" id="WP_050725590.1">
    <property type="nucleotide sequence ID" value="NZ_CP012332.1"/>
</dbReference>
<feature type="domain" description="Phosphoribosyltransferase" evidence="1">
    <location>
        <begin position="21"/>
        <end position="182"/>
    </location>
</feature>
<name>A0A0K1PDR7_9BACT</name>
<dbReference type="InterPro" id="IPR000836">
    <property type="entry name" value="PRTase_dom"/>
</dbReference>